<gene>
    <name evidence="1" type="primary">ORF139</name>
</gene>
<reference evidence="1" key="1">
    <citation type="journal article" date="2019" name="Viruses">
        <title>Identification of Loci Associated with Enhanced Virulence in Spodoptera litura Nucleopolyhedrovirus Isolates Using Deep Sequencing.</title>
        <authorList>
            <person name="Zwart M.P."/>
            <person name="Ali G."/>
            <person name="Strien E.A.V."/>
            <person name="Schijlen E.G.W.M."/>
            <person name="Wang M."/>
            <person name="Werf W.V."/>
            <person name="Vlak J.M."/>
        </authorList>
    </citation>
    <scope>NUCLEOTIDE SEQUENCE</scope>
    <source>
        <strain evidence="1">G2</strain>
    </source>
</reference>
<accession>A0A6B9UZQ2</accession>
<name>A0A6B9UZQ2_NPVST</name>
<sequence>MYLNSWKKLKNKLRHKFNVFKFLEKPRSMIENRKLLHHDIVRHDILEQFETDRQVRFKRV</sequence>
<evidence type="ECO:0000313" key="1">
    <source>
        <dbReference type="EMBL" id="QHN73986.1"/>
    </source>
</evidence>
<dbReference type="EMBL" id="MN342245">
    <property type="protein sequence ID" value="QHN73986.1"/>
    <property type="molecule type" value="Genomic_DNA"/>
</dbReference>
<organism evidence="1">
    <name type="scientific">Spodoptera litura multicapsid nucleopolyhedrovirus</name>
    <name type="common">SpltMNPV</name>
    <dbReference type="NCBI Taxonomy" id="46242"/>
    <lineage>
        <taxon>Viruses</taxon>
        <taxon>Viruses incertae sedis</taxon>
        <taxon>Naldaviricetes</taxon>
        <taxon>Lefavirales</taxon>
        <taxon>Baculoviridae</taxon>
        <taxon>Alphabaculovirus</taxon>
        <taxon>Alphabaculovirus spliturae</taxon>
    </lineage>
</organism>
<proteinExistence type="predicted"/>
<protein>
    <submittedName>
        <fullName evidence="1">Uncharacterized protein</fullName>
    </submittedName>
</protein>
<organismHost>
    <name type="scientific">Lepidoptera</name>
    <name type="common">moths &amp; butterflies</name>
    <dbReference type="NCBI Taxonomy" id="7088"/>
</organismHost>